<feature type="compositionally biased region" description="Basic and acidic residues" evidence="1">
    <location>
        <begin position="112"/>
        <end position="121"/>
    </location>
</feature>
<evidence type="ECO:0000256" key="2">
    <source>
        <dbReference type="SAM" id="SignalP"/>
    </source>
</evidence>
<proteinExistence type="predicted"/>
<accession>A0A286A4P4</accession>
<evidence type="ECO:0000313" key="4">
    <source>
        <dbReference type="Proteomes" id="UP000219335"/>
    </source>
</evidence>
<name>A0A286A4P4_9PROT</name>
<keyword evidence="2" id="KW-0732">Signal</keyword>
<feature type="signal peptide" evidence="2">
    <location>
        <begin position="1"/>
        <end position="23"/>
    </location>
</feature>
<evidence type="ECO:0000256" key="1">
    <source>
        <dbReference type="SAM" id="MobiDB-lite"/>
    </source>
</evidence>
<dbReference type="EMBL" id="OCMU01000001">
    <property type="protein sequence ID" value="SOD16882.1"/>
    <property type="molecule type" value="Genomic_DNA"/>
</dbReference>
<protein>
    <submittedName>
        <fullName evidence="3">Uncharacterized protein</fullName>
    </submittedName>
</protein>
<feature type="region of interest" description="Disordered" evidence="1">
    <location>
        <begin position="84"/>
        <end position="121"/>
    </location>
</feature>
<dbReference type="Proteomes" id="UP000219335">
    <property type="component" value="Unassembled WGS sequence"/>
</dbReference>
<dbReference type="RefSeq" id="WP_097103976.1">
    <property type="nucleotide sequence ID" value="NZ_OCMU01000001.1"/>
</dbReference>
<dbReference type="AlphaFoldDB" id="A0A286A4P4"/>
<organism evidence="3 4">
    <name type="scientific">Nitrosomonas ureae</name>
    <dbReference type="NCBI Taxonomy" id="44577"/>
    <lineage>
        <taxon>Bacteria</taxon>
        <taxon>Pseudomonadati</taxon>
        <taxon>Pseudomonadota</taxon>
        <taxon>Betaproteobacteria</taxon>
        <taxon>Nitrosomonadales</taxon>
        <taxon>Nitrosomonadaceae</taxon>
        <taxon>Nitrosomonas</taxon>
    </lineage>
</organism>
<sequence length="121" mass="13689">MKIFNLILMITVSLIFSTPLMSAAEQVADFPSEKNREIGNVKDRIQILEGRLNCMQKTNDFESLKTCNQAAAQKLDALETKIDAQERKIKQANNKTKQPDNKASDNKQPNNKKPETNNKPN</sequence>
<reference evidence="3 4" key="1">
    <citation type="submission" date="2017-09" db="EMBL/GenBank/DDBJ databases">
        <authorList>
            <person name="Ehlers B."/>
            <person name="Leendertz F.H."/>
        </authorList>
    </citation>
    <scope>NUCLEOTIDE SEQUENCE [LARGE SCALE GENOMIC DNA]</scope>
    <source>
        <strain evidence="3 4">Nm42</strain>
    </source>
</reference>
<feature type="chain" id="PRO_5013284397" evidence="2">
    <location>
        <begin position="24"/>
        <end position="121"/>
    </location>
</feature>
<gene>
    <name evidence="3" type="ORF">SAMN06297164_0833</name>
</gene>
<evidence type="ECO:0000313" key="3">
    <source>
        <dbReference type="EMBL" id="SOD16882.1"/>
    </source>
</evidence>